<keyword evidence="3" id="KW-1185">Reference proteome</keyword>
<sequence length="383" mass="43666">MNFKKLVGKVHLFLGLASGIIVFIISVTGCLYAFQEEIQNATEEFRFVTPQKAPMLPPSQLQEIATKTLPTRNLHAIMYGSPDQSVQAIFYHFEPYHYFLVYLDPYTGKVLQVKDMSKDFFRWVLDGHYYLWLPPSVGQPIVASATLVFFILLISGIILWWPKNKGAAKQRFSVKWNAQWRRKNYDFHNVLGFYASWVVVVLVITGLVWGFQWFSKGVYAGIGGKKSLEFVEPLSRKVPSSSSEAAIDQAWHKVLKETPQAASIEVHVPESDSASIAVNVNHQKGTFWTTDYRYFDQYTLKELNVSHLYGRLKDATASDKLFRMNYDIHVGAIWGIAGKILAFSVSLISASLPITGFLIWWGRRNKKKDILPKQKNKTALITE</sequence>
<name>A0ABT6YE72_9BACT</name>
<dbReference type="PANTHER" id="PTHR34219">
    <property type="entry name" value="IRON-REGULATED INNER MEMBRANE PROTEIN-RELATED"/>
    <property type="match status" value="1"/>
</dbReference>
<feature type="transmembrane region" description="Helical" evidence="1">
    <location>
        <begin position="332"/>
        <end position="361"/>
    </location>
</feature>
<dbReference type="Proteomes" id="UP001236507">
    <property type="component" value="Unassembled WGS sequence"/>
</dbReference>
<dbReference type="Pfam" id="PF03929">
    <property type="entry name" value="PepSY_TM"/>
    <property type="match status" value="1"/>
</dbReference>
<accession>A0ABT6YE72</accession>
<keyword evidence="1" id="KW-0472">Membrane</keyword>
<feature type="transmembrane region" description="Helical" evidence="1">
    <location>
        <begin position="12"/>
        <end position="34"/>
    </location>
</feature>
<proteinExistence type="predicted"/>
<dbReference type="RefSeq" id="WP_283346223.1">
    <property type="nucleotide sequence ID" value="NZ_JASHIF010000023.1"/>
</dbReference>
<keyword evidence="1" id="KW-1133">Transmembrane helix</keyword>
<evidence type="ECO:0000256" key="1">
    <source>
        <dbReference type="SAM" id="Phobius"/>
    </source>
</evidence>
<keyword evidence="1" id="KW-0812">Transmembrane</keyword>
<protein>
    <submittedName>
        <fullName evidence="2">PepSY-associated TM helix domain-containing protein</fullName>
    </submittedName>
</protein>
<dbReference type="EMBL" id="JASHIF010000023">
    <property type="protein sequence ID" value="MDI9861878.1"/>
    <property type="molecule type" value="Genomic_DNA"/>
</dbReference>
<feature type="transmembrane region" description="Helical" evidence="1">
    <location>
        <begin position="141"/>
        <end position="161"/>
    </location>
</feature>
<gene>
    <name evidence="2" type="ORF">QM524_21835</name>
</gene>
<feature type="transmembrane region" description="Helical" evidence="1">
    <location>
        <begin position="191"/>
        <end position="211"/>
    </location>
</feature>
<evidence type="ECO:0000313" key="2">
    <source>
        <dbReference type="EMBL" id="MDI9861878.1"/>
    </source>
</evidence>
<dbReference type="PROSITE" id="PS51257">
    <property type="entry name" value="PROKAR_LIPOPROTEIN"/>
    <property type="match status" value="1"/>
</dbReference>
<comment type="caution">
    <text evidence="2">The sequence shown here is derived from an EMBL/GenBank/DDBJ whole genome shotgun (WGS) entry which is preliminary data.</text>
</comment>
<evidence type="ECO:0000313" key="3">
    <source>
        <dbReference type="Proteomes" id="UP001236507"/>
    </source>
</evidence>
<organism evidence="2 3">
    <name type="scientific">Flectobacillus roseus</name>
    <dbReference type="NCBI Taxonomy" id="502259"/>
    <lineage>
        <taxon>Bacteria</taxon>
        <taxon>Pseudomonadati</taxon>
        <taxon>Bacteroidota</taxon>
        <taxon>Cytophagia</taxon>
        <taxon>Cytophagales</taxon>
        <taxon>Flectobacillaceae</taxon>
        <taxon>Flectobacillus</taxon>
    </lineage>
</organism>
<dbReference type="InterPro" id="IPR005625">
    <property type="entry name" value="PepSY-ass_TM"/>
</dbReference>
<reference evidence="2 3" key="1">
    <citation type="submission" date="2023-05" db="EMBL/GenBank/DDBJ databases">
        <title>Novel species of genus Flectobacillus isolated from stream in China.</title>
        <authorList>
            <person name="Lu H."/>
        </authorList>
    </citation>
    <scope>NUCLEOTIDE SEQUENCE [LARGE SCALE GENOMIC DNA]</scope>
    <source>
        <strain evidence="2 3">KCTC 42575</strain>
    </source>
</reference>